<dbReference type="Pfam" id="PF02492">
    <property type="entry name" value="cobW"/>
    <property type="match status" value="2"/>
</dbReference>
<dbReference type="InterPro" id="IPR051316">
    <property type="entry name" value="Zinc-reg_GTPase_activator"/>
</dbReference>
<feature type="compositionally biased region" description="Basic and acidic residues" evidence="1">
    <location>
        <begin position="575"/>
        <end position="584"/>
    </location>
</feature>
<name>K6UEN0_PLACD</name>
<dbReference type="InterPro" id="IPR003495">
    <property type="entry name" value="CobW/HypB/UreG_nucleotide-bd"/>
</dbReference>
<dbReference type="Gene3D" id="3.40.50.300">
    <property type="entry name" value="P-loop containing nucleotide triphosphate hydrolases"/>
    <property type="match status" value="2"/>
</dbReference>
<dbReference type="EMBL" id="DF157105">
    <property type="protein sequence ID" value="GAB68636.1"/>
    <property type="molecule type" value="Genomic_DNA"/>
</dbReference>
<evidence type="ECO:0000256" key="1">
    <source>
        <dbReference type="SAM" id="MobiDB-lite"/>
    </source>
</evidence>
<dbReference type="VEuPathDB" id="PlasmoDB:PCYB_135100"/>
<feature type="region of interest" description="Disordered" evidence="1">
    <location>
        <begin position="264"/>
        <end position="290"/>
    </location>
</feature>
<evidence type="ECO:0000313" key="3">
    <source>
        <dbReference type="EMBL" id="GAB68636.1"/>
    </source>
</evidence>
<dbReference type="OMA" id="TELKCYE"/>
<dbReference type="PhylomeDB" id="K6UEN0"/>
<dbReference type="AlphaFoldDB" id="K6UEN0"/>
<dbReference type="eggNOG" id="KOG2743">
    <property type="taxonomic scope" value="Eukaryota"/>
</dbReference>
<dbReference type="InterPro" id="IPR027417">
    <property type="entry name" value="P-loop_NTPase"/>
</dbReference>
<dbReference type="GO" id="GO:0005737">
    <property type="term" value="C:cytoplasm"/>
    <property type="evidence" value="ECO:0007669"/>
    <property type="project" value="TreeGrafter"/>
</dbReference>
<dbReference type="SUPFAM" id="SSF52540">
    <property type="entry name" value="P-loop containing nucleoside triphosphate hydrolases"/>
    <property type="match status" value="1"/>
</dbReference>
<feature type="compositionally biased region" description="Basic and acidic residues" evidence="1">
    <location>
        <begin position="527"/>
        <end position="562"/>
    </location>
</feature>
<dbReference type="KEGG" id="pcy:PCYB_135100"/>
<organism evidence="3 4">
    <name type="scientific">Plasmodium cynomolgi (strain B)</name>
    <dbReference type="NCBI Taxonomy" id="1120755"/>
    <lineage>
        <taxon>Eukaryota</taxon>
        <taxon>Sar</taxon>
        <taxon>Alveolata</taxon>
        <taxon>Apicomplexa</taxon>
        <taxon>Aconoidasida</taxon>
        <taxon>Haemosporida</taxon>
        <taxon>Plasmodiidae</taxon>
        <taxon>Plasmodium</taxon>
        <taxon>Plasmodium (Plasmodium)</taxon>
    </lineage>
</organism>
<gene>
    <name evidence="3" type="ORF">PCYB_135100</name>
</gene>
<protein>
    <recommendedName>
        <fullName evidence="2">CobW/HypB/UreG nucleotide-binding domain-containing protein</fullName>
    </recommendedName>
</protein>
<accession>K6UEN0</accession>
<dbReference type="GeneID" id="14695014"/>
<keyword evidence="4" id="KW-1185">Reference proteome</keyword>
<evidence type="ECO:0000313" key="4">
    <source>
        <dbReference type="Proteomes" id="UP000006319"/>
    </source>
</evidence>
<proteinExistence type="predicted"/>
<dbReference type="PANTHER" id="PTHR13748">
    <property type="entry name" value="COBW-RELATED"/>
    <property type="match status" value="1"/>
</dbReference>
<feature type="region of interest" description="Disordered" evidence="1">
    <location>
        <begin position="66"/>
        <end position="144"/>
    </location>
</feature>
<feature type="domain" description="CobW/HypB/UreG nucleotide-binding" evidence="2">
    <location>
        <begin position="4"/>
        <end position="49"/>
    </location>
</feature>
<dbReference type="OrthoDB" id="258627at2759"/>
<dbReference type="RefSeq" id="XP_004224583.1">
    <property type="nucleotide sequence ID" value="XM_004224535.1"/>
</dbReference>
<evidence type="ECO:0000259" key="2">
    <source>
        <dbReference type="Pfam" id="PF02492"/>
    </source>
</evidence>
<dbReference type="PANTHER" id="PTHR13748:SF31">
    <property type="entry name" value="ZINC-REGULATED GTPASE METALLOPROTEIN ACTIVATOR 1A-RELATED"/>
    <property type="match status" value="1"/>
</dbReference>
<feature type="domain" description="CobW/HypB/UreG nucleotide-binding" evidence="2">
    <location>
        <begin position="149"/>
        <end position="329"/>
    </location>
</feature>
<sequence length="672" mass="75433">MIGITIITGFLGAGKTTLLKNLLKESLRNGKKIAIIHNEFTENNNNIDKIVFKDINDIYNFPKEGAARGDARGGVGKDEQNGAKSDGHNEAKDRTKSDEQNGAKDITKGDGHNGAKDITKGDGHNGAKDRTKSEGQSDLESDQNDITIVNRIEKEEGYIYELNNGCLCCSNKSNFVKLIENILAMKSSYDYIFVEVAGVYDNIQLNNLLWLDDLNKSQIYLDSIVYVLDAYNLVNSFQGGDSFPCHGALAEAASQFAATQAEKEQNLPCGEEEERRNQRNVNLPPGGTPSGNEQLIVCDVVIINKVDKITEQEKEKIKSFVRNMNPLSSIYLTSYATLPMEQLTELKCYEKKNIKDVLENSMNSHTADRKHVFHYNDFVNCSLKYEHSIPYLVHLSEKLNKMKNKFVQAKSKSTLRQILSSKKKNIFSFKKINETLVSLLWSKNLEIYRGKGVFVAFNDDVYTHKSKLKLNMYYYQSVGDLYEIDLIMSDLHTFFLSALDGVQSQMGSVSVLNDNENDGSIECPNHGNDHSIEHPNHGDDHSIEHPNHGDDHFIEHPNHGDDISDIENYLSDSSSRSEESDSRGGGEYNVKSILSGGDVFTSCFLFIGKHIDVEGVKRKLNNCLDMRSIQLKGFFAWKILGDPRHSNNLSATNSIYCDISLEFIPIKSQVIN</sequence>
<dbReference type="Proteomes" id="UP000006319">
    <property type="component" value="Chromosome 13"/>
</dbReference>
<feature type="compositionally biased region" description="Basic and acidic residues" evidence="1">
    <location>
        <begin position="66"/>
        <end position="135"/>
    </location>
</feature>
<feature type="region of interest" description="Disordered" evidence="1">
    <location>
        <begin position="510"/>
        <end position="586"/>
    </location>
</feature>
<reference evidence="3 4" key="1">
    <citation type="journal article" date="2012" name="Nat. Genet.">
        <title>Plasmodium cynomolgi genome sequences provide insight into Plasmodium vivax and the monkey malaria clade.</title>
        <authorList>
            <person name="Tachibana S."/>
            <person name="Sullivan S.A."/>
            <person name="Kawai S."/>
            <person name="Nakamura S."/>
            <person name="Kim H.R."/>
            <person name="Goto N."/>
            <person name="Arisue N."/>
            <person name="Palacpac N.M.Q."/>
            <person name="Honma H."/>
            <person name="Yagi M."/>
            <person name="Tougan T."/>
            <person name="Katakai Y."/>
            <person name="Kaneko O."/>
            <person name="Mita T."/>
            <person name="Kita K."/>
            <person name="Yasutomi Y."/>
            <person name="Sutton P.L."/>
            <person name="Shakhbatyan R."/>
            <person name="Horii T."/>
            <person name="Yasunaga T."/>
            <person name="Barnwell J.W."/>
            <person name="Escalante A.A."/>
            <person name="Carlton J.M."/>
            <person name="Tanabe K."/>
        </authorList>
    </citation>
    <scope>NUCLEOTIDE SEQUENCE [LARGE SCALE GENOMIC DNA]</scope>
    <source>
        <strain evidence="3 4">B</strain>
    </source>
</reference>